<protein>
    <submittedName>
        <fullName evidence="4">GNAT family N-acetyltransferase</fullName>
    </submittedName>
</protein>
<dbReference type="KEGG" id="poz:I0K15_08170"/>
<dbReference type="InterPro" id="IPR000182">
    <property type="entry name" value="GNAT_dom"/>
</dbReference>
<dbReference type="EMBL" id="CP064942">
    <property type="protein sequence ID" value="QPH55688.1"/>
    <property type="molecule type" value="Genomic_DNA"/>
</dbReference>
<evidence type="ECO:0000256" key="2">
    <source>
        <dbReference type="ARBA" id="ARBA00023315"/>
    </source>
</evidence>
<name>A0A7S9QE53_9RHOB</name>
<dbReference type="PANTHER" id="PTHR43420">
    <property type="entry name" value="ACETYLTRANSFERASE"/>
    <property type="match status" value="1"/>
</dbReference>
<feature type="domain" description="N-acetyltransferase" evidence="3">
    <location>
        <begin position="151"/>
        <end position="276"/>
    </location>
</feature>
<organism evidence="4 5">
    <name type="scientific">Pontivivens ytuae</name>
    <dbReference type="NCBI Taxonomy" id="2789856"/>
    <lineage>
        <taxon>Bacteria</taxon>
        <taxon>Pseudomonadati</taxon>
        <taxon>Pseudomonadota</taxon>
        <taxon>Alphaproteobacteria</taxon>
        <taxon>Rhodobacterales</taxon>
        <taxon>Paracoccaceae</taxon>
        <taxon>Pontivivens</taxon>
    </lineage>
</organism>
<gene>
    <name evidence="4" type="ORF">I0K15_08170</name>
</gene>
<evidence type="ECO:0000313" key="4">
    <source>
        <dbReference type="EMBL" id="QPH55688.1"/>
    </source>
</evidence>
<dbReference type="PANTHER" id="PTHR43420:SF44">
    <property type="entry name" value="ACETYLTRANSFERASE YPEA"/>
    <property type="match status" value="1"/>
</dbReference>
<proteinExistence type="predicted"/>
<feature type="domain" description="N-acetyltransferase" evidence="3">
    <location>
        <begin position="2"/>
        <end position="160"/>
    </location>
</feature>
<dbReference type="InterPro" id="IPR050680">
    <property type="entry name" value="YpeA/RimI_acetyltransf"/>
</dbReference>
<keyword evidence="2" id="KW-0012">Acyltransferase</keyword>
<reference evidence="4 5" key="1">
    <citation type="submission" date="2020-11" db="EMBL/GenBank/DDBJ databases">
        <title>Description of Pontivivens ytuae sp. nov. isolated from deep sea sediment of Mariana Trench.</title>
        <authorList>
            <person name="Wang Z."/>
            <person name="Sun Q.-L."/>
            <person name="Xu X.-D."/>
            <person name="Tang Y.-Z."/>
            <person name="Zhang J."/>
        </authorList>
    </citation>
    <scope>NUCLEOTIDE SEQUENCE [LARGE SCALE GENOMIC DNA]</scope>
    <source>
        <strain evidence="4 5">MT2928</strain>
    </source>
</reference>
<accession>A0A7S9QE53</accession>
<dbReference type="InterPro" id="IPR016181">
    <property type="entry name" value="Acyl_CoA_acyltransferase"/>
</dbReference>
<dbReference type="SUPFAM" id="SSF55729">
    <property type="entry name" value="Acyl-CoA N-acyltransferases (Nat)"/>
    <property type="match status" value="2"/>
</dbReference>
<dbReference type="PROSITE" id="PS51186">
    <property type="entry name" value="GNAT"/>
    <property type="match status" value="2"/>
</dbReference>
<evidence type="ECO:0000256" key="1">
    <source>
        <dbReference type="ARBA" id="ARBA00022679"/>
    </source>
</evidence>
<dbReference type="GO" id="GO:0016747">
    <property type="term" value="F:acyltransferase activity, transferring groups other than amino-acyl groups"/>
    <property type="evidence" value="ECO:0007669"/>
    <property type="project" value="InterPro"/>
</dbReference>
<sequence>MTPIRSCAGLSTEDLRIAMNAAFSDYVVPMQLDAAAFAFLLRQRGYDAERSHAIEEDGRIVAFWLVGTEAERPDTAYLLSTGTVPDARGRGLSRAIGIEVLGNLAAQGYRHMVSEVIETNHGARRLYRALGFEETHAVDCFALPMMEGTGEGIEEVRFADLPTDELMDWHPTWQNDRHAVRRIEPQTITLVIRQDGAPIAFATLLKPNATIAQIAVHQDHRRRGHARRLVAALTARAQTPLRIINADARDAGFRAFVDALGGKRTVGQLALHRALP</sequence>
<dbReference type="CDD" id="cd04301">
    <property type="entry name" value="NAT_SF"/>
    <property type="match status" value="2"/>
</dbReference>
<keyword evidence="1 4" id="KW-0808">Transferase</keyword>
<dbReference type="Pfam" id="PF00583">
    <property type="entry name" value="Acetyltransf_1"/>
    <property type="match status" value="2"/>
</dbReference>
<keyword evidence="5" id="KW-1185">Reference proteome</keyword>
<evidence type="ECO:0000259" key="3">
    <source>
        <dbReference type="PROSITE" id="PS51186"/>
    </source>
</evidence>
<evidence type="ECO:0000313" key="5">
    <source>
        <dbReference type="Proteomes" id="UP000594800"/>
    </source>
</evidence>
<dbReference type="AlphaFoldDB" id="A0A7S9QE53"/>
<dbReference type="RefSeq" id="WP_196104950.1">
    <property type="nucleotide sequence ID" value="NZ_CP064942.1"/>
</dbReference>
<dbReference type="Proteomes" id="UP000594800">
    <property type="component" value="Chromosome"/>
</dbReference>
<dbReference type="Gene3D" id="3.40.630.30">
    <property type="match status" value="2"/>
</dbReference>